<feature type="signal peptide" evidence="2">
    <location>
        <begin position="1"/>
        <end position="22"/>
    </location>
</feature>
<comment type="caution">
    <text evidence="4">The sequence shown here is derived from an EMBL/GenBank/DDBJ whole genome shotgun (WGS) entry which is preliminary data.</text>
</comment>
<dbReference type="PANTHER" id="PTHR43283:SF3">
    <property type="entry name" value="BETA-LACTAMASE FAMILY PROTEIN (AFU_ORTHOLOGUE AFUA_5G07500)"/>
    <property type="match status" value="1"/>
</dbReference>
<dbReference type="OrthoDB" id="9770183at2"/>
<keyword evidence="4" id="KW-0378">Hydrolase</keyword>
<dbReference type="InterPro" id="IPR050789">
    <property type="entry name" value="Diverse_Enzym_Activities"/>
</dbReference>
<dbReference type="Proteomes" id="UP000318878">
    <property type="component" value="Unassembled WGS sequence"/>
</dbReference>
<dbReference type="InterPro" id="IPR012338">
    <property type="entry name" value="Beta-lactam/transpept-like"/>
</dbReference>
<dbReference type="InterPro" id="IPR001466">
    <property type="entry name" value="Beta-lactam-related"/>
</dbReference>
<feature type="region of interest" description="Disordered" evidence="1">
    <location>
        <begin position="224"/>
        <end position="258"/>
    </location>
</feature>
<dbReference type="PANTHER" id="PTHR43283">
    <property type="entry name" value="BETA-LACTAMASE-RELATED"/>
    <property type="match status" value="1"/>
</dbReference>
<dbReference type="RefSeq" id="WP_146429110.1">
    <property type="nucleotide sequence ID" value="NZ_SJPF01000001.1"/>
</dbReference>
<protein>
    <submittedName>
        <fullName evidence="4">Esterase EstB</fullName>
        <ecNumber evidence="4">3.1.1.-</ecNumber>
    </submittedName>
</protein>
<feature type="domain" description="Beta-lactamase-related" evidence="3">
    <location>
        <begin position="37"/>
        <end position="376"/>
    </location>
</feature>
<evidence type="ECO:0000313" key="5">
    <source>
        <dbReference type="Proteomes" id="UP000318878"/>
    </source>
</evidence>
<dbReference type="Pfam" id="PF00144">
    <property type="entry name" value="Beta-lactamase"/>
    <property type="match status" value="1"/>
</dbReference>
<evidence type="ECO:0000256" key="1">
    <source>
        <dbReference type="SAM" id="MobiDB-lite"/>
    </source>
</evidence>
<organism evidence="4 5">
    <name type="scientific">Blastopirellula retiformator</name>
    <dbReference type="NCBI Taxonomy" id="2527970"/>
    <lineage>
        <taxon>Bacteria</taxon>
        <taxon>Pseudomonadati</taxon>
        <taxon>Planctomycetota</taxon>
        <taxon>Planctomycetia</taxon>
        <taxon>Pirellulales</taxon>
        <taxon>Pirellulaceae</taxon>
        <taxon>Blastopirellula</taxon>
    </lineage>
</organism>
<evidence type="ECO:0000256" key="2">
    <source>
        <dbReference type="SAM" id="SignalP"/>
    </source>
</evidence>
<name>A0A5C5VMA0_9BACT</name>
<sequence precursor="true">MRRPTTLLSLVSVLLLAPLAQAAPPKATAPNIAPISAAMQKFADEGKIAGAVTLVAKDGQIIHHAADGKAVLETDRPMTTDTMFAIASMTKPITATAVMMLVDEGKLSLDEPVSKYLPEFADVKLKDGKSPSRPITFRDCMTHTAGFQGSQSFQTSLRDAAKEVATRPLLFEPGSKWSYSPGLTVAGAAVEVVSGIPLEKFLETRLFQPLGMNDTTFFPSKTQQARTAQIYSPGEQPGTLKASGNAYSDPSKVKGPNPSAGLVTTAADLVKFYQMMLDGGQADGKRYLSESAVAEMTKLQTGDLKTGFTAGCGWGLGFYLVREPQGVTGMLSPGAFGHGGAFGTQGWIDPEKKMIFVLMIQRSGFGNGDDSDVRKAFQTLAVEAAQR</sequence>
<dbReference type="SUPFAM" id="SSF56601">
    <property type="entry name" value="beta-lactamase/transpeptidase-like"/>
    <property type="match status" value="1"/>
</dbReference>
<evidence type="ECO:0000313" key="4">
    <source>
        <dbReference type="EMBL" id="TWT38889.1"/>
    </source>
</evidence>
<dbReference type="AlphaFoldDB" id="A0A5C5VMA0"/>
<gene>
    <name evidence="4" type="primary">estB_1</name>
    <name evidence="4" type="ORF">Enr8_05830</name>
</gene>
<accession>A0A5C5VMA0</accession>
<keyword evidence="5" id="KW-1185">Reference proteome</keyword>
<dbReference type="EC" id="3.1.1.-" evidence="4"/>
<keyword evidence="2" id="KW-0732">Signal</keyword>
<proteinExistence type="predicted"/>
<dbReference type="EMBL" id="SJPF01000001">
    <property type="protein sequence ID" value="TWT38889.1"/>
    <property type="molecule type" value="Genomic_DNA"/>
</dbReference>
<dbReference type="Gene3D" id="3.40.710.10">
    <property type="entry name" value="DD-peptidase/beta-lactamase superfamily"/>
    <property type="match status" value="1"/>
</dbReference>
<reference evidence="4 5" key="1">
    <citation type="submission" date="2019-02" db="EMBL/GenBank/DDBJ databases">
        <title>Deep-cultivation of Planctomycetes and their phenomic and genomic characterization uncovers novel biology.</title>
        <authorList>
            <person name="Wiegand S."/>
            <person name="Jogler M."/>
            <person name="Boedeker C."/>
            <person name="Pinto D."/>
            <person name="Vollmers J."/>
            <person name="Rivas-Marin E."/>
            <person name="Kohn T."/>
            <person name="Peeters S.H."/>
            <person name="Heuer A."/>
            <person name="Rast P."/>
            <person name="Oberbeckmann S."/>
            <person name="Bunk B."/>
            <person name="Jeske O."/>
            <person name="Meyerdierks A."/>
            <person name="Storesund J.E."/>
            <person name="Kallscheuer N."/>
            <person name="Luecker S."/>
            <person name="Lage O.M."/>
            <person name="Pohl T."/>
            <person name="Merkel B.J."/>
            <person name="Hornburger P."/>
            <person name="Mueller R.-W."/>
            <person name="Bruemmer F."/>
            <person name="Labrenz M."/>
            <person name="Spormann A.M."/>
            <person name="Op Den Camp H."/>
            <person name="Overmann J."/>
            <person name="Amann R."/>
            <person name="Jetten M.S.M."/>
            <person name="Mascher T."/>
            <person name="Medema M.H."/>
            <person name="Devos D.P."/>
            <person name="Kaster A.-K."/>
            <person name="Ovreas L."/>
            <person name="Rohde M."/>
            <person name="Galperin M.Y."/>
            <person name="Jogler C."/>
        </authorList>
    </citation>
    <scope>NUCLEOTIDE SEQUENCE [LARGE SCALE GENOMIC DNA]</scope>
    <source>
        <strain evidence="4 5">Enr8</strain>
    </source>
</reference>
<evidence type="ECO:0000259" key="3">
    <source>
        <dbReference type="Pfam" id="PF00144"/>
    </source>
</evidence>
<feature type="chain" id="PRO_5022698050" evidence="2">
    <location>
        <begin position="23"/>
        <end position="387"/>
    </location>
</feature>
<dbReference type="GO" id="GO:0016787">
    <property type="term" value="F:hydrolase activity"/>
    <property type="evidence" value="ECO:0007669"/>
    <property type="project" value="UniProtKB-KW"/>
</dbReference>